<evidence type="ECO:0000313" key="2">
    <source>
        <dbReference type="EMBL" id="QOR57920.1"/>
    </source>
</evidence>
<evidence type="ECO:0000259" key="1">
    <source>
        <dbReference type="Pfam" id="PF25731"/>
    </source>
</evidence>
<protein>
    <submittedName>
        <fullName evidence="2">Stabilization protein</fullName>
    </submittedName>
</protein>
<reference evidence="2 3" key="1">
    <citation type="submission" date="2020-07" db="EMBL/GenBank/DDBJ databases">
        <title>Taxonomic proposal: Crassvirales, a new order of highly abundant and diverse bacterial viruses.</title>
        <authorList>
            <person name="Shkoporov A.N."/>
            <person name="Stockdale S.R."/>
            <person name="Guerin E."/>
            <person name="Ross R.P."/>
            <person name="Hill C."/>
        </authorList>
    </citation>
    <scope>NUCLEOTIDE SEQUENCE [LARGE SCALE GENOMIC DNA]</scope>
</reference>
<feature type="domain" description="Crassvirus muzzle protein N-terminal region" evidence="1">
    <location>
        <begin position="8"/>
        <end position="1452"/>
    </location>
</feature>
<dbReference type="InterPro" id="IPR057889">
    <property type="entry name" value="crAss_MUZ_N"/>
</dbReference>
<dbReference type="GeneID" id="65132091"/>
<dbReference type="EMBL" id="MT774411">
    <property type="protein sequence ID" value="QOR57920.1"/>
    <property type="molecule type" value="Genomic_DNA"/>
</dbReference>
<organism evidence="2 3">
    <name type="scientific">uncultured phage cr273_1</name>
    <dbReference type="NCBI Taxonomy" id="2772095"/>
    <lineage>
        <taxon>Viruses</taxon>
        <taxon>Duplodnaviria</taxon>
        <taxon>Heunggongvirae</taxon>
        <taxon>Uroviricota</taxon>
        <taxon>Caudoviricetes</taxon>
        <taxon>Crassvirales</taxon>
        <taxon>Suoliviridae</taxon>
        <taxon>Oafivirinae</taxon>
        <taxon>Buhlduvirus</taxon>
        <taxon>Buhlduvirus animalis</taxon>
    </lineage>
</organism>
<keyword evidence="3" id="KW-1185">Reference proteome</keyword>
<dbReference type="RefSeq" id="YP_010113560.1">
    <property type="nucleotide sequence ID" value="NC_055904.1"/>
</dbReference>
<dbReference type="Proteomes" id="UP000593824">
    <property type="component" value="Segment"/>
</dbReference>
<sequence length="1595" mass="180789">MDIKSNTQLINTFAGGMNTDLSDMLLKSSQYRLAKNVRYVTNDEENGGELRMVDGCVFGGDVSDGFIIDDEYKNRLKVLYTGAIRNYAIAIVKIEVNDGERINVIDPHNTSKELTNSHWWVLVSKNPFENVDNDTYIQMDKFKVAFGPCGATLGNKLSVVCRYENYNNVHVYIADGINPVLSINIGHAFDDGFVPSSDYNAITSNPQVTFKRIQFVDLVDGALPAGMVEYSYQYFNKYGNESKISVPTKLIPIVKGSGNYAEGYRSGETSNRGVELRFPGKHESFDSMRIYRIQYIENGQAPTVDVIYESNVNTTDFWTYIDGGQPPLYNVTLEEYNANSGIHIIPKVIESKEDRLFAANIKKDLNSFVSQDILNWDARAYRFPKDSTTTTLYTYGTTSNPITVDNTYLVPKKHDCWQSTNNINKDLTEDDPQYQYNSSVVGGSGKNISWSFNDIKTSADANISDSDYYSIPGTNGKPLSLQDDRSLYVLNYTKFDDGNHLMGTDIKASLANSKTSYTYPSLKADELYRYGIVLYDKYGNASPVKWIADIRTPIELPIYTNEFSDLTTSQRGLFFDVNEQSLIDIGVTSYEIVRCIRSEKDIKNLSIGVLSRPIKRLTNKYNSEYSQATASYPYTPSGWLTTADYWAGSNRLFDFSDLDNTQERSWWAESNCAIRHVDHDDNTTHTTYSEPNKSIFQFVSPEVCYAQDSFKQLLQGQSIKIKPLTYLYGYRSRKTKDDFDLDSTKIVLPLPTSTTSVMSYGLFLDLVLYPGNEYTRMYVENTAVMYRLMPVTGGNGLGGYKVDYIPLHENATGNQNQLDIITNCSSVSTMFYYGDKKLSDCVLGNAIKDITINYKQYSIYREATGYEKNGVGFNLLDTNKRYSYIKLYIASDNIVVSKFANGCREIINNTSVSSIGSAEVEDFAFADTMQWDDFAEIKKSGETYSLKYTNTSTAIGNNSFVNWVSNGAYNVPATGDWSTLKLDQADLQDDMLLQTNVVMGPGGACMLLNIKDADVALWNSAAVPNEAFKDTKSYMYKHTTLNGLPIGGGEKIYVVPESRLGTFLCSIQHTITPYSGFSYENRKQDIYYSFGDLFVPTEVGTSQTHLNFPEGWYRRPVFNGDCYRQAMEYVSQHKYYFAPNKYTKNACIVYSFPTESSINLAFTDGFEFHKNNAPTEIQEKPADVYKKFVQTKSLYRYNPVYSAHSTAHPKAMQLDRSDYDIEFDTRCFYSNVKSNNENTDNWLHFMPANFIDVDSRKGPITNLRTFNNQLFFWQTDGTGILSVNERAAVSDQSGLPLMLGTGGVLERFDYLNTACGMKENEFADAQSDSVLYWWDHTRKELCAHAAGNGLGVNSLSKEKGVQNLINVKAKQNLLASDPTLIYDKKYNELIAYIATTAEDDTTKDGTPSEKITATDDGSMIYSELTGQFVSLVDVYPKHAILFGDKIYMMSDKDANDKYLWLWNYQECKKNPDVSYVRGFSNMLYPYVKYVINDNNTFPKVFDNITFGGRFYGGDKEDITPLRFKFKTPLKQQGDADGTSVENREYDFRMAIPRHKNSQYGDRLRGKTMQCEMWSLKSDVDFSLQYITTKYRISWV</sequence>
<name>A0A7M1RY19_9CAUD</name>
<evidence type="ECO:0000313" key="3">
    <source>
        <dbReference type="Proteomes" id="UP000593824"/>
    </source>
</evidence>
<dbReference type="KEGG" id="vg:65132091"/>
<dbReference type="Pfam" id="PF25731">
    <property type="entry name" value="crAss_MUZ"/>
    <property type="match status" value="1"/>
</dbReference>
<accession>A0A7M1RY19</accession>
<proteinExistence type="predicted"/>